<evidence type="ECO:0000313" key="2">
    <source>
        <dbReference type="Proteomes" id="UP000241639"/>
    </source>
</evidence>
<name>A0A2T4ZAN2_9BACL</name>
<sequence>MADLDIQENNAGGNQVNATDLKSLEQELEKMRQVLHQQVGGNVSALSHAAVLPISRRLDYLLNRYYELKQKQSF</sequence>
<comment type="caution">
    <text evidence="1">The sequence shown here is derived from an EMBL/GenBank/DDBJ whole genome shotgun (WGS) entry which is preliminary data.</text>
</comment>
<dbReference type="EMBL" id="PZZP01000001">
    <property type="protein sequence ID" value="PTM58951.1"/>
    <property type="molecule type" value="Genomic_DNA"/>
</dbReference>
<dbReference type="InterPro" id="IPR036638">
    <property type="entry name" value="HLH_DNA-bd_sf"/>
</dbReference>
<dbReference type="GO" id="GO:0043937">
    <property type="term" value="P:regulation of sporulation"/>
    <property type="evidence" value="ECO:0007669"/>
    <property type="project" value="InterPro"/>
</dbReference>
<dbReference type="Pfam" id="PF09388">
    <property type="entry name" value="SpoOE-like"/>
    <property type="match status" value="1"/>
</dbReference>
<accession>A0A2T4ZAN2</accession>
<protein>
    <submittedName>
        <fullName evidence="1">Spo0E like sporulation regulatory protein</fullName>
    </submittedName>
</protein>
<proteinExistence type="predicted"/>
<dbReference type="Proteomes" id="UP000241639">
    <property type="component" value="Unassembled WGS sequence"/>
</dbReference>
<organism evidence="1 2">
    <name type="scientific">Desmospora activa DSM 45169</name>
    <dbReference type="NCBI Taxonomy" id="1121389"/>
    <lineage>
        <taxon>Bacteria</taxon>
        <taxon>Bacillati</taxon>
        <taxon>Bacillota</taxon>
        <taxon>Bacilli</taxon>
        <taxon>Bacillales</taxon>
        <taxon>Thermoactinomycetaceae</taxon>
        <taxon>Desmospora</taxon>
    </lineage>
</organism>
<dbReference type="Gene3D" id="4.10.280.10">
    <property type="entry name" value="Helix-loop-helix DNA-binding domain"/>
    <property type="match status" value="1"/>
</dbReference>
<keyword evidence="2" id="KW-1185">Reference proteome</keyword>
<reference evidence="1 2" key="1">
    <citation type="submission" date="2018-04" db="EMBL/GenBank/DDBJ databases">
        <title>Genomic Encyclopedia of Archaeal and Bacterial Type Strains, Phase II (KMG-II): from individual species to whole genera.</title>
        <authorList>
            <person name="Goeker M."/>
        </authorList>
    </citation>
    <scope>NUCLEOTIDE SEQUENCE [LARGE SCALE GENOMIC DNA]</scope>
    <source>
        <strain evidence="1 2">DSM 45169</strain>
    </source>
</reference>
<dbReference type="GO" id="GO:0046983">
    <property type="term" value="F:protein dimerization activity"/>
    <property type="evidence" value="ECO:0007669"/>
    <property type="project" value="InterPro"/>
</dbReference>
<dbReference type="AlphaFoldDB" id="A0A2T4ZAN2"/>
<dbReference type="SUPFAM" id="SSF140500">
    <property type="entry name" value="BAS1536-like"/>
    <property type="match status" value="1"/>
</dbReference>
<dbReference type="InterPro" id="IPR018540">
    <property type="entry name" value="Spo0E-like"/>
</dbReference>
<dbReference type="InterPro" id="IPR037208">
    <property type="entry name" value="Spo0E-like_sf"/>
</dbReference>
<evidence type="ECO:0000313" key="1">
    <source>
        <dbReference type="EMBL" id="PTM58951.1"/>
    </source>
</evidence>
<gene>
    <name evidence="1" type="ORF">C8J48_1550</name>
</gene>